<dbReference type="OMA" id="CHEETHM"/>
<dbReference type="RefSeq" id="XP_038046545.1">
    <property type="nucleotide sequence ID" value="XM_038190617.1"/>
</dbReference>
<dbReference type="GO" id="GO:0000977">
    <property type="term" value="F:RNA polymerase II transcription regulatory region sequence-specific DNA binding"/>
    <property type="evidence" value="ECO:0007669"/>
    <property type="project" value="TreeGrafter"/>
</dbReference>
<dbReference type="FunFam" id="3.30.160.60:FF:000145">
    <property type="entry name" value="Zinc finger protein 574"/>
    <property type="match status" value="1"/>
</dbReference>
<evidence type="ECO:0000313" key="10">
    <source>
        <dbReference type="EnsemblMetazoa" id="XP_038046545.1"/>
    </source>
</evidence>
<dbReference type="FunFam" id="3.30.160.60:FF:000040">
    <property type="entry name" value="RB associated KRAB zinc finger"/>
    <property type="match status" value="1"/>
</dbReference>
<dbReference type="SMART" id="SM00355">
    <property type="entry name" value="ZnF_C2H2"/>
    <property type="match status" value="5"/>
</dbReference>
<organism evidence="10 11">
    <name type="scientific">Patiria miniata</name>
    <name type="common">Bat star</name>
    <name type="synonym">Asterina miniata</name>
    <dbReference type="NCBI Taxonomy" id="46514"/>
    <lineage>
        <taxon>Eukaryota</taxon>
        <taxon>Metazoa</taxon>
        <taxon>Echinodermata</taxon>
        <taxon>Eleutherozoa</taxon>
        <taxon>Asterozoa</taxon>
        <taxon>Asteroidea</taxon>
        <taxon>Valvatacea</taxon>
        <taxon>Valvatida</taxon>
        <taxon>Asterinidae</taxon>
        <taxon>Patiria</taxon>
    </lineage>
</organism>
<dbReference type="EnsemblMetazoa" id="XM_038190616.1">
    <property type="protein sequence ID" value="XP_038046544.1"/>
    <property type="gene ID" value="LOC119720778"/>
</dbReference>
<accession>A0A913Z6U6</accession>
<keyword evidence="5" id="KW-0862">Zinc</keyword>
<evidence type="ECO:0000259" key="9">
    <source>
        <dbReference type="PROSITE" id="PS50157"/>
    </source>
</evidence>
<dbReference type="PROSITE" id="PS50157">
    <property type="entry name" value="ZINC_FINGER_C2H2_2"/>
    <property type="match status" value="5"/>
</dbReference>
<evidence type="ECO:0000256" key="6">
    <source>
        <dbReference type="ARBA" id="ARBA00023242"/>
    </source>
</evidence>
<proteinExistence type="predicted"/>
<dbReference type="InterPro" id="IPR013087">
    <property type="entry name" value="Znf_C2H2_type"/>
</dbReference>
<reference evidence="10" key="1">
    <citation type="submission" date="2022-11" db="UniProtKB">
        <authorList>
            <consortium name="EnsemblMetazoa"/>
        </authorList>
    </citation>
    <scope>IDENTIFICATION</scope>
</reference>
<dbReference type="GO" id="GO:0005634">
    <property type="term" value="C:nucleus"/>
    <property type="evidence" value="ECO:0007669"/>
    <property type="project" value="UniProtKB-SubCell"/>
</dbReference>
<dbReference type="OrthoDB" id="427030at2759"/>
<dbReference type="PANTHER" id="PTHR24381:SF393">
    <property type="entry name" value="CHROMATIN-LINKED ADAPTOR FOR MSL PROTEINS, ISOFORM B"/>
    <property type="match status" value="1"/>
</dbReference>
<dbReference type="Pfam" id="PF00096">
    <property type="entry name" value="zf-C2H2"/>
    <property type="match status" value="4"/>
</dbReference>
<dbReference type="PANTHER" id="PTHR24381">
    <property type="entry name" value="ZINC FINGER PROTEIN"/>
    <property type="match status" value="1"/>
</dbReference>
<dbReference type="GO" id="GO:0008270">
    <property type="term" value="F:zinc ion binding"/>
    <property type="evidence" value="ECO:0007669"/>
    <property type="project" value="UniProtKB-KW"/>
</dbReference>
<evidence type="ECO:0000313" key="11">
    <source>
        <dbReference type="Proteomes" id="UP000887568"/>
    </source>
</evidence>
<dbReference type="GeneID" id="119720778"/>
<keyword evidence="6" id="KW-0539">Nucleus</keyword>
<dbReference type="AlphaFoldDB" id="A0A913Z6U6"/>
<sequence length="297" mass="33560">MMDDAEDVQATIDRLEREWLLANGEDNHSSGSRSEPYKPSYCYGCARTAGVAVYRKPQPDRKRKREAPASSKGPSSQKQGPKQAKARTTSNLRSTSNLKVSARIKKKALTTLLGQKTGRANHPSSETNGTRKPLAKKTTNKKREYICDECGQSLASSRNLRRHQLLHLQVVVDEFLCTECGETFLTERPYLKHLQGHKLISGGGGGGTADKPYACDECDKTFSRFVYLSQHKKIHNTDRPFGCQYCPRMFKREHNLMVHEKSHMDILPFSCEICGIAFTRNTYLKLHQQVHTKHGHV</sequence>
<dbReference type="GO" id="GO:0000981">
    <property type="term" value="F:DNA-binding transcription factor activity, RNA polymerase II-specific"/>
    <property type="evidence" value="ECO:0007669"/>
    <property type="project" value="TreeGrafter"/>
</dbReference>
<feature type="domain" description="C2H2-type" evidence="9">
    <location>
        <begin position="241"/>
        <end position="268"/>
    </location>
</feature>
<evidence type="ECO:0000256" key="3">
    <source>
        <dbReference type="ARBA" id="ARBA00022737"/>
    </source>
</evidence>
<feature type="domain" description="C2H2-type" evidence="9">
    <location>
        <begin position="269"/>
        <end position="296"/>
    </location>
</feature>
<dbReference type="InterPro" id="IPR036236">
    <property type="entry name" value="Znf_C2H2_sf"/>
</dbReference>
<keyword evidence="4 7" id="KW-0863">Zinc-finger</keyword>
<feature type="domain" description="C2H2-type" evidence="9">
    <location>
        <begin position="175"/>
        <end position="197"/>
    </location>
</feature>
<evidence type="ECO:0000256" key="4">
    <source>
        <dbReference type="ARBA" id="ARBA00022771"/>
    </source>
</evidence>
<dbReference type="PROSITE" id="PS00028">
    <property type="entry name" value="ZINC_FINGER_C2H2_1"/>
    <property type="match status" value="4"/>
</dbReference>
<dbReference type="EnsemblMetazoa" id="XM_038190617.1">
    <property type="protein sequence ID" value="XP_038046545.1"/>
    <property type="gene ID" value="LOC119720778"/>
</dbReference>
<keyword evidence="3" id="KW-0677">Repeat</keyword>
<evidence type="ECO:0000256" key="5">
    <source>
        <dbReference type="ARBA" id="ARBA00022833"/>
    </source>
</evidence>
<evidence type="ECO:0000256" key="8">
    <source>
        <dbReference type="SAM" id="MobiDB-lite"/>
    </source>
</evidence>
<protein>
    <recommendedName>
        <fullName evidence="9">C2H2-type domain-containing protein</fullName>
    </recommendedName>
</protein>
<feature type="domain" description="C2H2-type" evidence="9">
    <location>
        <begin position="213"/>
        <end position="240"/>
    </location>
</feature>
<dbReference type="SUPFAM" id="SSF57667">
    <property type="entry name" value="beta-beta-alpha zinc fingers"/>
    <property type="match status" value="3"/>
</dbReference>
<dbReference type="RefSeq" id="XP_038046544.1">
    <property type="nucleotide sequence ID" value="XM_038190616.1"/>
</dbReference>
<dbReference type="Gene3D" id="3.30.160.60">
    <property type="entry name" value="Classic Zinc Finger"/>
    <property type="match status" value="4"/>
</dbReference>
<feature type="domain" description="C2H2-type" evidence="9">
    <location>
        <begin position="145"/>
        <end position="167"/>
    </location>
</feature>
<evidence type="ECO:0000256" key="7">
    <source>
        <dbReference type="PROSITE-ProRule" id="PRU00042"/>
    </source>
</evidence>
<feature type="region of interest" description="Disordered" evidence="8">
    <location>
        <begin position="53"/>
        <end position="139"/>
    </location>
</feature>
<comment type="subcellular location">
    <subcellularLocation>
        <location evidence="1">Nucleus</location>
    </subcellularLocation>
</comment>
<dbReference type="Proteomes" id="UP000887568">
    <property type="component" value="Unplaced"/>
</dbReference>
<name>A0A913Z6U6_PATMI</name>
<keyword evidence="2" id="KW-0479">Metal-binding</keyword>
<evidence type="ECO:0000256" key="1">
    <source>
        <dbReference type="ARBA" id="ARBA00004123"/>
    </source>
</evidence>
<evidence type="ECO:0000256" key="2">
    <source>
        <dbReference type="ARBA" id="ARBA00022723"/>
    </source>
</evidence>
<feature type="compositionally biased region" description="Polar residues" evidence="8">
    <location>
        <begin position="72"/>
        <end position="99"/>
    </location>
</feature>
<keyword evidence="11" id="KW-1185">Reference proteome</keyword>